<evidence type="ECO:0000259" key="2">
    <source>
        <dbReference type="Pfam" id="PF18181"/>
    </source>
</evidence>
<gene>
    <name evidence="3" type="ORF">K7C98_10120</name>
</gene>
<feature type="transmembrane region" description="Helical" evidence="1">
    <location>
        <begin position="232"/>
        <end position="251"/>
    </location>
</feature>
<dbReference type="InterPro" id="IPR040884">
    <property type="entry name" value="SLATT_1"/>
</dbReference>
<dbReference type="Pfam" id="PF14015">
    <property type="entry name" value="DUF4231"/>
    <property type="match status" value="1"/>
</dbReference>
<comment type="caution">
    <text evidence="3">The sequence shown here is derived from an EMBL/GenBank/DDBJ whole genome shotgun (WGS) entry which is preliminary data.</text>
</comment>
<evidence type="ECO:0000313" key="4">
    <source>
        <dbReference type="Proteomes" id="UP001139031"/>
    </source>
</evidence>
<feature type="transmembrane region" description="Helical" evidence="1">
    <location>
        <begin position="78"/>
        <end position="99"/>
    </location>
</feature>
<feature type="transmembrane region" description="Helical" evidence="1">
    <location>
        <begin position="49"/>
        <end position="72"/>
    </location>
</feature>
<protein>
    <submittedName>
        <fullName evidence="3">DUF4231 domain-containing protein</fullName>
    </submittedName>
</protein>
<dbReference type="NCBIfam" id="NF033634">
    <property type="entry name" value="SLATT_1"/>
    <property type="match status" value="1"/>
</dbReference>
<evidence type="ECO:0000256" key="1">
    <source>
        <dbReference type="SAM" id="Phobius"/>
    </source>
</evidence>
<keyword evidence="4" id="KW-1185">Reference proteome</keyword>
<feature type="domain" description="SMODS and SLOG-associating 2TM effector" evidence="2">
    <location>
        <begin position="179"/>
        <end position="304"/>
    </location>
</feature>
<accession>A0ABS7TN28</accession>
<name>A0ABS7TN28_9BACT</name>
<keyword evidence="1" id="KW-1133">Transmembrane helix</keyword>
<organism evidence="3 4">
    <name type="scientific">Nannocystis pusilla</name>
    <dbReference type="NCBI Taxonomy" id="889268"/>
    <lineage>
        <taxon>Bacteria</taxon>
        <taxon>Pseudomonadati</taxon>
        <taxon>Myxococcota</taxon>
        <taxon>Polyangia</taxon>
        <taxon>Nannocystales</taxon>
        <taxon>Nannocystaceae</taxon>
        <taxon>Nannocystis</taxon>
    </lineage>
</organism>
<dbReference type="InterPro" id="IPR025325">
    <property type="entry name" value="DUF4231"/>
</dbReference>
<feature type="transmembrane region" description="Helical" evidence="1">
    <location>
        <begin position="209"/>
        <end position="226"/>
    </location>
</feature>
<dbReference type="Proteomes" id="UP001139031">
    <property type="component" value="Unassembled WGS sequence"/>
</dbReference>
<keyword evidence="1" id="KW-0812">Transmembrane</keyword>
<dbReference type="EMBL" id="JAIRAU010000008">
    <property type="protein sequence ID" value="MBZ5709617.1"/>
    <property type="molecule type" value="Genomic_DNA"/>
</dbReference>
<evidence type="ECO:0000313" key="3">
    <source>
        <dbReference type="EMBL" id="MBZ5709617.1"/>
    </source>
</evidence>
<reference evidence="3" key="1">
    <citation type="submission" date="2021-08" db="EMBL/GenBank/DDBJ databases">
        <authorList>
            <person name="Stevens D.C."/>
        </authorList>
    </citation>
    <scope>NUCLEOTIDE SEQUENCE</scope>
    <source>
        <strain evidence="3">DSM 53165</strain>
    </source>
</reference>
<keyword evidence="1" id="KW-0472">Membrane</keyword>
<dbReference type="Pfam" id="PF18181">
    <property type="entry name" value="SLATT_1"/>
    <property type="match status" value="1"/>
</dbReference>
<sequence>MMENDLAQRQGAEEKAWRSALEALWRQQSKWSRQADELKRSHQNWTGPIVLATFLGVALGTLTPQISAWTTALNGPAYIPQVCSACASVLSAVAAYLSVQLLSPRKVQDWVVARSVSEALKSEGYLYAAGVSPYDDSQAAAERLMSRIEELEKTDTTFTLPDPDGNRPELCERLSVEDYIEKRVNAQLKYYRAYSQTYSKQLACWRRTGIGLGVVLVGLGALGTFLDKQALTVWMAVVTTAIATMTAYVYGSRIESLASAYFATAERLERLTRRWNTLVNRTEAARNQLILDCEAVLSAQNRSWSSEWAFHDDARTRPGP</sequence>
<proteinExistence type="predicted"/>